<accession>A0A382YLX9</accession>
<dbReference type="SUPFAM" id="SSF52242">
    <property type="entry name" value="Cobalamin (vitamin B12)-binding domain"/>
    <property type="match status" value="1"/>
</dbReference>
<sequence length="217" mass="23470">RLVVGGQQFFSKAIGTMREMNIDVKDPARVLVVMKLLGPAKCEELFGVGERDDNYLRGHKPVLETDLVSQTMEKREALLQSVSDLGADERIQGKKIVVASTDVHEFAKFLITSTLDSVGGNVVDFGINRDPEDIVKVALETEADAIVITTHNGVARSFGTTLIGCLKEAGVNSSVFMGGVLNEDIEGSDVPVDVRNHLHELGIQTPDSVEDLLGALR</sequence>
<dbReference type="CDD" id="cd02065">
    <property type="entry name" value="B12-binding_like"/>
    <property type="match status" value="1"/>
</dbReference>
<evidence type="ECO:0000313" key="2">
    <source>
        <dbReference type="EMBL" id="SVD84214.1"/>
    </source>
</evidence>
<gene>
    <name evidence="2" type="ORF">METZ01_LOCUS437068</name>
</gene>
<feature type="domain" description="B12-binding" evidence="1">
    <location>
        <begin position="91"/>
        <end position="217"/>
    </location>
</feature>
<dbReference type="PROSITE" id="PS51332">
    <property type="entry name" value="B12_BINDING"/>
    <property type="match status" value="1"/>
</dbReference>
<dbReference type="InterPro" id="IPR006158">
    <property type="entry name" value="Cobalamin-bd"/>
</dbReference>
<feature type="non-terminal residue" evidence="2">
    <location>
        <position position="1"/>
    </location>
</feature>
<dbReference type="GO" id="GO:0046872">
    <property type="term" value="F:metal ion binding"/>
    <property type="evidence" value="ECO:0007669"/>
    <property type="project" value="InterPro"/>
</dbReference>
<dbReference type="AlphaFoldDB" id="A0A382YLX9"/>
<dbReference type="InterPro" id="IPR036724">
    <property type="entry name" value="Cobalamin-bd_sf"/>
</dbReference>
<evidence type="ECO:0000259" key="1">
    <source>
        <dbReference type="PROSITE" id="PS51332"/>
    </source>
</evidence>
<reference evidence="2" key="1">
    <citation type="submission" date="2018-05" db="EMBL/GenBank/DDBJ databases">
        <authorList>
            <person name="Lanie J.A."/>
            <person name="Ng W.-L."/>
            <person name="Kazmierczak K.M."/>
            <person name="Andrzejewski T.M."/>
            <person name="Davidsen T.M."/>
            <person name="Wayne K.J."/>
            <person name="Tettelin H."/>
            <person name="Glass J.I."/>
            <person name="Rusch D."/>
            <person name="Podicherti R."/>
            <person name="Tsui H.-C.T."/>
            <person name="Winkler M.E."/>
        </authorList>
    </citation>
    <scope>NUCLEOTIDE SEQUENCE</scope>
</reference>
<name>A0A382YLX9_9ZZZZ</name>
<protein>
    <recommendedName>
        <fullName evidence="1">B12-binding domain-containing protein</fullName>
    </recommendedName>
</protein>
<dbReference type="Gene3D" id="3.40.50.280">
    <property type="entry name" value="Cobalamin-binding domain"/>
    <property type="match status" value="1"/>
</dbReference>
<dbReference type="GO" id="GO:0031419">
    <property type="term" value="F:cobalamin binding"/>
    <property type="evidence" value="ECO:0007669"/>
    <property type="project" value="InterPro"/>
</dbReference>
<organism evidence="2">
    <name type="scientific">marine metagenome</name>
    <dbReference type="NCBI Taxonomy" id="408172"/>
    <lineage>
        <taxon>unclassified sequences</taxon>
        <taxon>metagenomes</taxon>
        <taxon>ecological metagenomes</taxon>
    </lineage>
</organism>
<dbReference type="EMBL" id="UINC01176876">
    <property type="protein sequence ID" value="SVD84214.1"/>
    <property type="molecule type" value="Genomic_DNA"/>
</dbReference>
<proteinExistence type="predicted"/>